<keyword evidence="2" id="KW-1185">Reference proteome</keyword>
<organism evidence="1 2">
    <name type="scientific">Streptomyces tirandamycinicus</name>
    <dbReference type="NCBI Taxonomy" id="2174846"/>
    <lineage>
        <taxon>Bacteria</taxon>
        <taxon>Bacillati</taxon>
        <taxon>Actinomycetota</taxon>
        <taxon>Actinomycetes</taxon>
        <taxon>Kitasatosporales</taxon>
        <taxon>Streptomycetaceae</taxon>
        <taxon>Streptomyces</taxon>
    </lineage>
</organism>
<dbReference type="Proteomes" id="UP000244900">
    <property type="component" value="Chromosome"/>
</dbReference>
<evidence type="ECO:0000313" key="1">
    <source>
        <dbReference type="EMBL" id="AWI32675.1"/>
    </source>
</evidence>
<dbReference type="AlphaFoldDB" id="A0A2S1T1X2"/>
<evidence type="ECO:0000313" key="2">
    <source>
        <dbReference type="Proteomes" id="UP000244900"/>
    </source>
</evidence>
<dbReference type="KEGG" id="stir:DDW44_30635"/>
<gene>
    <name evidence="1" type="ORF">DDW44_30635</name>
</gene>
<sequence length="145" mass="15677">MDRSQQAAEARLIAAAHAREASDFARAIVGSTSGADTAAERIRAGRRLRLLSLQVLQWTVRAEILRGTPWPELAAALGRDEESLRAEYEAGTLQWADRLADDAAAAEQSVEAARALDAWYRTHAEELIDPAEDAPVSGLFTPPNG</sequence>
<proteinExistence type="predicted"/>
<dbReference type="RefSeq" id="WP_108908543.1">
    <property type="nucleotide sequence ID" value="NZ_CP029188.1"/>
</dbReference>
<dbReference type="OrthoDB" id="9984029at2"/>
<dbReference type="EMBL" id="CP029188">
    <property type="protein sequence ID" value="AWI32675.1"/>
    <property type="molecule type" value="Genomic_DNA"/>
</dbReference>
<name>A0A2S1T1X2_9ACTN</name>
<reference evidence="1 2" key="1">
    <citation type="submission" date="2018-05" db="EMBL/GenBank/DDBJ databases">
        <title>Complete genome sequence of sponge-derived Streptomyces sp. HNM0039.</title>
        <authorList>
            <person name="Huang X."/>
            <person name="Zhou S."/>
        </authorList>
    </citation>
    <scope>NUCLEOTIDE SEQUENCE [LARGE SCALE GENOMIC DNA]</scope>
    <source>
        <strain evidence="1 2">HNM0039</strain>
    </source>
</reference>
<protein>
    <submittedName>
        <fullName evidence="1">Uncharacterized protein</fullName>
    </submittedName>
</protein>
<accession>A0A2S1T1X2</accession>